<protein>
    <submittedName>
        <fullName evidence="1">Uncharacterized protein</fullName>
    </submittedName>
</protein>
<evidence type="ECO:0000313" key="1">
    <source>
        <dbReference type="EMBL" id="MBX46540.1"/>
    </source>
</evidence>
<accession>A0A2P2NVR0</accession>
<sequence>MFLNTSNPYSILVGYKNFNLLN</sequence>
<reference evidence="1" key="1">
    <citation type="submission" date="2018-02" db="EMBL/GenBank/DDBJ databases">
        <title>Rhizophora mucronata_Transcriptome.</title>
        <authorList>
            <person name="Meera S.P."/>
            <person name="Sreeshan A."/>
            <person name="Augustine A."/>
        </authorList>
    </citation>
    <scope>NUCLEOTIDE SEQUENCE</scope>
    <source>
        <tissue evidence="1">Leaf</tissue>
    </source>
</reference>
<name>A0A2P2NVR0_RHIMU</name>
<dbReference type="EMBL" id="GGEC01066056">
    <property type="protein sequence ID" value="MBX46540.1"/>
    <property type="molecule type" value="Transcribed_RNA"/>
</dbReference>
<proteinExistence type="predicted"/>
<dbReference type="AlphaFoldDB" id="A0A2P2NVR0"/>
<organism evidence="1">
    <name type="scientific">Rhizophora mucronata</name>
    <name type="common">Asiatic mangrove</name>
    <dbReference type="NCBI Taxonomy" id="61149"/>
    <lineage>
        <taxon>Eukaryota</taxon>
        <taxon>Viridiplantae</taxon>
        <taxon>Streptophyta</taxon>
        <taxon>Embryophyta</taxon>
        <taxon>Tracheophyta</taxon>
        <taxon>Spermatophyta</taxon>
        <taxon>Magnoliopsida</taxon>
        <taxon>eudicotyledons</taxon>
        <taxon>Gunneridae</taxon>
        <taxon>Pentapetalae</taxon>
        <taxon>rosids</taxon>
        <taxon>fabids</taxon>
        <taxon>Malpighiales</taxon>
        <taxon>Rhizophoraceae</taxon>
        <taxon>Rhizophora</taxon>
    </lineage>
</organism>